<evidence type="ECO:0000256" key="3">
    <source>
        <dbReference type="SAM" id="MobiDB-lite"/>
    </source>
</evidence>
<sequence length="817" mass="90473">MATPPPEATPVLKEEKPQLPPSPNGISSVDIDRKDVHGLVTDSKPDAAVNEKKADATKPASVNGHETTVANGINTTSPPKSPTAPPEERKVPTTESSAIDETKKGTTGNNLADSNGKRSADNASVDNGTPRKSQPTPDSLKPAKEVDSSARAQGSAGKTDLPHHPLASAKPEGSSTNDSATKAAPSLPPLQSVDQEMRDAPDAPVSPTKLSREREPDPRDEPAAKRTKIGGEGSAPSGFKAPATPGPVADRRVDAATNGAATMTRVQHKFLLKGIQSLKRMHDSRFYREPVDPEKMNIPHYPQIIRQPMDLGTIERYLKNNEYKSVRAVVDDFNLMVQNSLTFNGPDHIVAQEGQKLKATFEKQMINCPRPDDIEERKPKKSSPKTSAARREPRTSIGHAPPRPTGGSPQATTFALGPEGLPVIRRDSTNADGRPKRSIHPPKRDLPYSTKPKKKKYQWELKFCQEVLDELHKPKHFNYAVPFYQPVDPVALNIPTYHSIIKKPMDMSTMQTKLKTGQYENAKEFELDLRLIFKNCFKFNIPGDPTYLAGQKFEEIFNSKWSQKARYLEAHEPPPEHHSGKSDSESDESDQDADESDYEEELQRLQQKMAEMTRRMEFIMQKKKKKTPPGSKKAGKLKPSTKDIKKPGNMNFAKKDKKSIIKPSKPEKQRSVTYQEKQIISNGISSLPDKKMQEALKIIQSNVPSLKGTQETEIELDIDELPNDVLLMLLRFVKKNAPQVMEDEDMATPSAMNTAAAPKPKKNKPMSKFEQEAQINMLESNLSRFQGGGRSPDPVPSVEANESSDDSEDDSEESEEE</sequence>
<dbReference type="PRINTS" id="PR00503">
    <property type="entry name" value="BROMODOMAIN"/>
</dbReference>
<dbReference type="GO" id="GO:0006338">
    <property type="term" value="P:chromatin remodeling"/>
    <property type="evidence" value="ECO:0007669"/>
    <property type="project" value="TreeGrafter"/>
</dbReference>
<dbReference type="Gene3D" id="1.20.1270.220">
    <property type="match status" value="1"/>
</dbReference>
<dbReference type="CDD" id="cd05499">
    <property type="entry name" value="Bromo_BDF1_2_II"/>
    <property type="match status" value="1"/>
</dbReference>
<feature type="compositionally biased region" description="Polar residues" evidence="3">
    <location>
        <begin position="64"/>
        <end position="74"/>
    </location>
</feature>
<feature type="compositionally biased region" description="Basic and acidic residues" evidence="3">
    <location>
        <begin position="424"/>
        <end position="435"/>
    </location>
</feature>
<feature type="region of interest" description="Disordered" evidence="3">
    <location>
        <begin position="1"/>
        <end position="251"/>
    </location>
</feature>
<feature type="region of interest" description="Disordered" evidence="3">
    <location>
        <begin position="368"/>
        <end position="451"/>
    </location>
</feature>
<dbReference type="InterPro" id="IPR027353">
    <property type="entry name" value="NET_dom"/>
</dbReference>
<reference evidence="6 7" key="1">
    <citation type="submission" date="2019-04" db="EMBL/GenBank/DDBJ databases">
        <title>Friends and foes A comparative genomics studyof 23 Aspergillus species from section Flavi.</title>
        <authorList>
            <consortium name="DOE Joint Genome Institute"/>
            <person name="Kjaerbolling I."/>
            <person name="Vesth T."/>
            <person name="Frisvad J.C."/>
            <person name="Nybo J.L."/>
            <person name="Theobald S."/>
            <person name="Kildgaard S."/>
            <person name="Isbrandt T."/>
            <person name="Kuo A."/>
            <person name="Sato A."/>
            <person name="Lyhne E.K."/>
            <person name="Kogle M.E."/>
            <person name="Wiebenga A."/>
            <person name="Kun R.S."/>
            <person name="Lubbers R.J."/>
            <person name="Makela M.R."/>
            <person name="Barry K."/>
            <person name="Chovatia M."/>
            <person name="Clum A."/>
            <person name="Daum C."/>
            <person name="Haridas S."/>
            <person name="He G."/>
            <person name="LaButti K."/>
            <person name="Lipzen A."/>
            <person name="Mondo S."/>
            <person name="Riley R."/>
            <person name="Salamov A."/>
            <person name="Simmons B.A."/>
            <person name="Magnuson J.K."/>
            <person name="Henrissat B."/>
            <person name="Mortensen U.H."/>
            <person name="Larsen T.O."/>
            <person name="Devries R.P."/>
            <person name="Grigoriev I.V."/>
            <person name="Machida M."/>
            <person name="Baker S.E."/>
            <person name="Andersen M.R."/>
        </authorList>
    </citation>
    <scope>NUCLEOTIDE SEQUENCE [LARGE SCALE GENOMIC DNA]</scope>
    <source>
        <strain evidence="6 7">IBT 29228</strain>
    </source>
</reference>
<gene>
    <name evidence="6" type="ORF">BDV26DRAFT_295679</name>
</gene>
<dbReference type="GO" id="GO:0000785">
    <property type="term" value="C:chromatin"/>
    <property type="evidence" value="ECO:0007669"/>
    <property type="project" value="TreeGrafter"/>
</dbReference>
<dbReference type="PANTHER" id="PTHR22880">
    <property type="entry name" value="FALZ-RELATED BROMODOMAIN-CONTAINING PROTEINS"/>
    <property type="match status" value="1"/>
</dbReference>
<dbReference type="Pfam" id="PF00439">
    <property type="entry name" value="Bromodomain"/>
    <property type="match status" value="2"/>
</dbReference>
<dbReference type="GO" id="GO:0005634">
    <property type="term" value="C:nucleus"/>
    <property type="evidence" value="ECO:0007669"/>
    <property type="project" value="TreeGrafter"/>
</dbReference>
<dbReference type="PANTHER" id="PTHR22880:SF225">
    <property type="entry name" value="BROMODOMAIN-CONTAINING PROTEIN BET-1-RELATED"/>
    <property type="match status" value="1"/>
</dbReference>
<feature type="compositionally biased region" description="Basic and acidic residues" evidence="3">
    <location>
        <begin position="571"/>
        <end position="584"/>
    </location>
</feature>
<dbReference type="SUPFAM" id="SSF47370">
    <property type="entry name" value="Bromodomain"/>
    <property type="match status" value="2"/>
</dbReference>
<name>A0A5N7B0A7_9EURO</name>
<feature type="compositionally biased region" description="Polar residues" evidence="3">
    <location>
        <begin position="93"/>
        <end position="113"/>
    </location>
</feature>
<dbReference type="PROSITE" id="PS51525">
    <property type="entry name" value="NET"/>
    <property type="match status" value="1"/>
</dbReference>
<feature type="domain" description="Bromo" evidence="4">
    <location>
        <begin position="279"/>
        <end position="351"/>
    </location>
</feature>
<dbReference type="InterPro" id="IPR018359">
    <property type="entry name" value="Bromodomain_CS"/>
</dbReference>
<dbReference type="EMBL" id="ML736276">
    <property type="protein sequence ID" value="KAE8374769.1"/>
    <property type="molecule type" value="Genomic_DNA"/>
</dbReference>
<keyword evidence="1 2" id="KW-0103">Bromodomain</keyword>
<evidence type="ECO:0000256" key="2">
    <source>
        <dbReference type="PROSITE-ProRule" id="PRU00035"/>
    </source>
</evidence>
<evidence type="ECO:0000256" key="1">
    <source>
        <dbReference type="ARBA" id="ARBA00023117"/>
    </source>
</evidence>
<dbReference type="SMART" id="SM00297">
    <property type="entry name" value="BROMO"/>
    <property type="match status" value="2"/>
</dbReference>
<dbReference type="Proteomes" id="UP000326198">
    <property type="component" value="Unassembled WGS sequence"/>
</dbReference>
<keyword evidence="7" id="KW-1185">Reference proteome</keyword>
<feature type="compositionally biased region" description="Basic and acidic residues" evidence="3">
    <location>
        <begin position="210"/>
        <end position="224"/>
    </location>
</feature>
<feature type="domain" description="NET" evidence="5">
    <location>
        <begin position="662"/>
        <end position="744"/>
    </location>
</feature>
<dbReference type="CDD" id="cd05500">
    <property type="entry name" value="Bromo_BDF1_2_I"/>
    <property type="match status" value="1"/>
</dbReference>
<feature type="domain" description="Bromo" evidence="4">
    <location>
        <begin position="475"/>
        <end position="547"/>
    </location>
</feature>
<dbReference type="InterPro" id="IPR036427">
    <property type="entry name" value="Bromodomain-like_sf"/>
</dbReference>
<dbReference type="Gene3D" id="1.20.920.10">
    <property type="entry name" value="Bromodomain-like"/>
    <property type="match status" value="2"/>
</dbReference>
<dbReference type="PROSITE" id="PS50014">
    <property type="entry name" value="BROMODOMAIN_2"/>
    <property type="match status" value="2"/>
</dbReference>
<dbReference type="AlphaFoldDB" id="A0A5N7B0A7"/>
<dbReference type="OrthoDB" id="784962at2759"/>
<feature type="compositionally biased region" description="Basic and acidic residues" evidence="3">
    <location>
        <begin position="30"/>
        <end position="56"/>
    </location>
</feature>
<evidence type="ECO:0000313" key="7">
    <source>
        <dbReference type="Proteomes" id="UP000326198"/>
    </source>
</evidence>
<dbReference type="PROSITE" id="PS00633">
    <property type="entry name" value="BROMODOMAIN_1"/>
    <property type="match status" value="1"/>
</dbReference>
<protein>
    <submittedName>
        <fullName evidence="6">Bromodomain-containing protein</fullName>
    </submittedName>
</protein>
<proteinExistence type="predicted"/>
<feature type="compositionally biased region" description="Polar residues" evidence="3">
    <location>
        <begin position="773"/>
        <end position="784"/>
    </location>
</feature>
<dbReference type="InterPro" id="IPR038336">
    <property type="entry name" value="NET_sf"/>
</dbReference>
<dbReference type="InterPro" id="IPR050935">
    <property type="entry name" value="Bromo_chromatin_reader"/>
</dbReference>
<organism evidence="6 7">
    <name type="scientific">Aspergillus bertholletiae</name>
    <dbReference type="NCBI Taxonomy" id="1226010"/>
    <lineage>
        <taxon>Eukaryota</taxon>
        <taxon>Fungi</taxon>
        <taxon>Dikarya</taxon>
        <taxon>Ascomycota</taxon>
        <taxon>Pezizomycotina</taxon>
        <taxon>Eurotiomycetes</taxon>
        <taxon>Eurotiomycetidae</taxon>
        <taxon>Eurotiales</taxon>
        <taxon>Aspergillaceae</taxon>
        <taxon>Aspergillus</taxon>
        <taxon>Aspergillus subgen. Circumdati</taxon>
    </lineage>
</organism>
<evidence type="ECO:0000259" key="4">
    <source>
        <dbReference type="PROSITE" id="PS50014"/>
    </source>
</evidence>
<dbReference type="Pfam" id="PF17035">
    <property type="entry name" value="BET"/>
    <property type="match status" value="1"/>
</dbReference>
<feature type="compositionally biased region" description="Acidic residues" evidence="3">
    <location>
        <begin position="585"/>
        <end position="600"/>
    </location>
</feature>
<dbReference type="GO" id="GO:0006355">
    <property type="term" value="P:regulation of DNA-templated transcription"/>
    <property type="evidence" value="ECO:0007669"/>
    <property type="project" value="TreeGrafter"/>
</dbReference>
<feature type="region of interest" description="Disordered" evidence="3">
    <location>
        <begin position="571"/>
        <end position="602"/>
    </location>
</feature>
<evidence type="ECO:0000259" key="5">
    <source>
        <dbReference type="PROSITE" id="PS51525"/>
    </source>
</evidence>
<feature type="region of interest" description="Disordered" evidence="3">
    <location>
        <begin position="743"/>
        <end position="817"/>
    </location>
</feature>
<feature type="compositionally biased region" description="Polar residues" evidence="3">
    <location>
        <begin position="121"/>
        <end position="137"/>
    </location>
</feature>
<dbReference type="InterPro" id="IPR001487">
    <property type="entry name" value="Bromodomain"/>
</dbReference>
<accession>A0A5N7B0A7</accession>
<feature type="region of interest" description="Disordered" evidence="3">
    <location>
        <begin position="620"/>
        <end position="651"/>
    </location>
</feature>
<feature type="compositionally biased region" description="Acidic residues" evidence="3">
    <location>
        <begin position="802"/>
        <end position="817"/>
    </location>
</feature>
<evidence type="ECO:0000313" key="6">
    <source>
        <dbReference type="EMBL" id="KAE8374769.1"/>
    </source>
</evidence>